<proteinExistence type="predicted"/>
<dbReference type="InterPro" id="IPR050832">
    <property type="entry name" value="Bact_Acetyltransf"/>
</dbReference>
<dbReference type="OrthoDB" id="273614at2"/>
<keyword evidence="1 5" id="KW-0808">Transferase</keyword>
<dbReference type="Proteomes" id="UP000198318">
    <property type="component" value="Unassembled WGS sequence"/>
</dbReference>
<feature type="region of interest" description="Disordered" evidence="3">
    <location>
        <begin position="1"/>
        <end position="21"/>
    </location>
</feature>
<evidence type="ECO:0000313" key="5">
    <source>
        <dbReference type="EMBL" id="SNS94509.1"/>
    </source>
</evidence>
<dbReference type="CDD" id="cd04301">
    <property type="entry name" value="NAT_SF"/>
    <property type="match status" value="1"/>
</dbReference>
<evidence type="ECO:0000259" key="4">
    <source>
        <dbReference type="PROSITE" id="PS51186"/>
    </source>
</evidence>
<dbReference type="PROSITE" id="PS51186">
    <property type="entry name" value="GNAT"/>
    <property type="match status" value="1"/>
</dbReference>
<dbReference type="Gene3D" id="3.40.630.30">
    <property type="match status" value="1"/>
</dbReference>
<protein>
    <submittedName>
        <fullName evidence="5">Acetyltransferase (GNAT) family protein</fullName>
    </submittedName>
</protein>
<evidence type="ECO:0000256" key="2">
    <source>
        <dbReference type="ARBA" id="ARBA00023315"/>
    </source>
</evidence>
<gene>
    <name evidence="5" type="ORF">SAMN05443665_1012192</name>
</gene>
<dbReference type="EMBL" id="FZOR01000012">
    <property type="protein sequence ID" value="SNS94509.1"/>
    <property type="molecule type" value="Genomic_DNA"/>
</dbReference>
<sequence>MAGVPGRGRPPRLETMTSGTFGAPVRSRLQASLDAASPPPPGVVRPFTESDLPALAAAMWDAYRGTPDEADVGDLQGAAREIRLTLNGEYGRFLPEASFVTDHEGRPIGAALVTLYRDEPLLAFLFTAPSHAGRGVGRTLVQAAMHALAPDHGTLSLAVTRRNRRARRLYNHLGFTEIA</sequence>
<name>A0A239ILS9_9ACTN</name>
<keyword evidence="6" id="KW-1185">Reference proteome</keyword>
<dbReference type="SUPFAM" id="SSF55729">
    <property type="entry name" value="Acyl-CoA N-acyltransferases (Nat)"/>
    <property type="match status" value="1"/>
</dbReference>
<accession>A0A239ILS9</accession>
<evidence type="ECO:0000256" key="1">
    <source>
        <dbReference type="ARBA" id="ARBA00022679"/>
    </source>
</evidence>
<evidence type="ECO:0000256" key="3">
    <source>
        <dbReference type="SAM" id="MobiDB-lite"/>
    </source>
</evidence>
<reference evidence="5 6" key="1">
    <citation type="submission" date="2017-06" db="EMBL/GenBank/DDBJ databases">
        <authorList>
            <person name="Kim H.J."/>
            <person name="Triplett B.A."/>
        </authorList>
    </citation>
    <scope>NUCLEOTIDE SEQUENCE [LARGE SCALE GENOMIC DNA]</scope>
    <source>
        <strain evidence="5 6">DSM 44715</strain>
    </source>
</reference>
<feature type="domain" description="N-acetyltransferase" evidence="4">
    <location>
        <begin position="42"/>
        <end position="179"/>
    </location>
</feature>
<dbReference type="InterPro" id="IPR016181">
    <property type="entry name" value="Acyl_CoA_acyltransferase"/>
</dbReference>
<organism evidence="5 6">
    <name type="scientific">Actinomadura meyerae</name>
    <dbReference type="NCBI Taxonomy" id="240840"/>
    <lineage>
        <taxon>Bacteria</taxon>
        <taxon>Bacillati</taxon>
        <taxon>Actinomycetota</taxon>
        <taxon>Actinomycetes</taxon>
        <taxon>Streptosporangiales</taxon>
        <taxon>Thermomonosporaceae</taxon>
        <taxon>Actinomadura</taxon>
    </lineage>
</organism>
<dbReference type="PANTHER" id="PTHR43877:SF2">
    <property type="entry name" value="AMINOALKYLPHOSPHONATE N-ACETYLTRANSFERASE-RELATED"/>
    <property type="match status" value="1"/>
</dbReference>
<evidence type="ECO:0000313" key="6">
    <source>
        <dbReference type="Proteomes" id="UP000198318"/>
    </source>
</evidence>
<keyword evidence="2" id="KW-0012">Acyltransferase</keyword>
<dbReference type="Pfam" id="PF00583">
    <property type="entry name" value="Acetyltransf_1"/>
    <property type="match status" value="1"/>
</dbReference>
<dbReference type="GO" id="GO:0016747">
    <property type="term" value="F:acyltransferase activity, transferring groups other than amino-acyl groups"/>
    <property type="evidence" value="ECO:0007669"/>
    <property type="project" value="InterPro"/>
</dbReference>
<dbReference type="PANTHER" id="PTHR43877">
    <property type="entry name" value="AMINOALKYLPHOSPHONATE N-ACETYLTRANSFERASE-RELATED-RELATED"/>
    <property type="match status" value="1"/>
</dbReference>
<dbReference type="AlphaFoldDB" id="A0A239ILS9"/>
<dbReference type="InterPro" id="IPR000182">
    <property type="entry name" value="GNAT_dom"/>
</dbReference>